<gene>
    <name evidence="1" type="ORF">I7I53_06905</name>
</gene>
<proteinExistence type="predicted"/>
<accession>A0A8A1LCQ6</accession>
<dbReference type="VEuPathDB" id="FungiDB:I7I53_06905"/>
<name>A0A8A1LCQ6_AJEC8</name>
<protein>
    <submittedName>
        <fullName evidence="1">Uncharacterized protein</fullName>
    </submittedName>
</protein>
<sequence length="95" mass="10989">MRKAQRKTQNATGMTFHYSHRLINRNDIFSLFFVSRQCCLCLSLPAEYLQAARNQQMNTSNRRGGSKPHAFGLPIHHHQGIVSLWFPQDDGSFRL</sequence>
<reference evidence="1" key="1">
    <citation type="submission" date="2021-01" db="EMBL/GenBank/DDBJ databases">
        <title>Chromosome-level genome assembly of a human fungal pathogen reveals clustering of transcriptionally co-regulated genes.</title>
        <authorList>
            <person name="Voorhies M."/>
            <person name="Cohen S."/>
            <person name="Shea T.P."/>
            <person name="Petrus S."/>
            <person name="Munoz J.F."/>
            <person name="Poplawski S."/>
            <person name="Goldman W.E."/>
            <person name="Michael T."/>
            <person name="Cuomo C.A."/>
            <person name="Sil A."/>
            <person name="Beyhan S."/>
        </authorList>
    </citation>
    <scope>NUCLEOTIDE SEQUENCE</scope>
    <source>
        <strain evidence="1">H88</strain>
    </source>
</reference>
<dbReference type="EMBL" id="CP069103">
    <property type="protein sequence ID" value="QSS51551.1"/>
    <property type="molecule type" value="Genomic_DNA"/>
</dbReference>
<organism evidence="1 2">
    <name type="scientific">Ajellomyces capsulatus (strain H88)</name>
    <name type="common">Darling's disease fungus</name>
    <name type="synonym">Histoplasma capsulatum</name>
    <dbReference type="NCBI Taxonomy" id="544711"/>
    <lineage>
        <taxon>Eukaryota</taxon>
        <taxon>Fungi</taxon>
        <taxon>Dikarya</taxon>
        <taxon>Ascomycota</taxon>
        <taxon>Pezizomycotina</taxon>
        <taxon>Eurotiomycetes</taxon>
        <taxon>Eurotiomycetidae</taxon>
        <taxon>Onygenales</taxon>
        <taxon>Ajellomycetaceae</taxon>
        <taxon>Histoplasma</taxon>
    </lineage>
</organism>
<evidence type="ECO:0000313" key="2">
    <source>
        <dbReference type="Proteomes" id="UP000663419"/>
    </source>
</evidence>
<evidence type="ECO:0000313" key="1">
    <source>
        <dbReference type="EMBL" id="QSS51551.1"/>
    </source>
</evidence>
<dbReference type="Proteomes" id="UP000663419">
    <property type="component" value="Chromosome 2"/>
</dbReference>
<dbReference type="AlphaFoldDB" id="A0A8A1LCQ6"/>